<dbReference type="HOGENOM" id="CLU_008964_7_2_1"/>
<organism evidence="2 3">
    <name type="scientific">Cochliobolus sativus (strain ND90Pr / ATCC 201652)</name>
    <name type="common">Common root rot and spot blotch fungus</name>
    <name type="synonym">Bipolaris sorokiniana</name>
    <dbReference type="NCBI Taxonomy" id="665912"/>
    <lineage>
        <taxon>Eukaryota</taxon>
        <taxon>Fungi</taxon>
        <taxon>Dikarya</taxon>
        <taxon>Ascomycota</taxon>
        <taxon>Pezizomycotina</taxon>
        <taxon>Dothideomycetes</taxon>
        <taxon>Pleosporomycetidae</taxon>
        <taxon>Pleosporales</taxon>
        <taxon>Pleosporineae</taxon>
        <taxon>Pleosporaceae</taxon>
        <taxon>Bipolaris</taxon>
    </lineage>
</organism>
<reference evidence="3" key="2">
    <citation type="journal article" date="2013" name="PLoS Genet.">
        <title>Comparative genome structure, secondary metabolite, and effector coding capacity across Cochliobolus pathogens.</title>
        <authorList>
            <person name="Condon B.J."/>
            <person name="Leng Y."/>
            <person name="Wu D."/>
            <person name="Bushley K.E."/>
            <person name="Ohm R.A."/>
            <person name="Otillar R."/>
            <person name="Martin J."/>
            <person name="Schackwitz W."/>
            <person name="Grimwood J."/>
            <person name="MohdZainudin N."/>
            <person name="Xue C."/>
            <person name="Wang R."/>
            <person name="Manning V.A."/>
            <person name="Dhillon B."/>
            <person name="Tu Z.J."/>
            <person name="Steffenson B.J."/>
            <person name="Salamov A."/>
            <person name="Sun H."/>
            <person name="Lowry S."/>
            <person name="LaButti K."/>
            <person name="Han J."/>
            <person name="Copeland A."/>
            <person name="Lindquist E."/>
            <person name="Barry K."/>
            <person name="Schmutz J."/>
            <person name="Baker S.E."/>
            <person name="Ciuffetti L.M."/>
            <person name="Grigoriev I.V."/>
            <person name="Zhong S."/>
            <person name="Turgeon B.G."/>
        </authorList>
    </citation>
    <scope>NUCLEOTIDE SEQUENCE [LARGE SCALE GENOMIC DNA]</scope>
    <source>
        <strain evidence="3">ND90Pr / ATCC 201652</strain>
    </source>
</reference>
<dbReference type="STRING" id="665912.M2SYA6"/>
<dbReference type="EMBL" id="KB445647">
    <property type="protein sequence ID" value="EMD61792.1"/>
    <property type="molecule type" value="Genomic_DNA"/>
</dbReference>
<dbReference type="GO" id="GO:0005739">
    <property type="term" value="C:mitochondrion"/>
    <property type="evidence" value="ECO:0007669"/>
    <property type="project" value="TreeGrafter"/>
</dbReference>
<proteinExistence type="predicted"/>
<dbReference type="eggNOG" id="KOG0446">
    <property type="taxonomic scope" value="Eukaryota"/>
</dbReference>
<dbReference type="PROSITE" id="PS51388">
    <property type="entry name" value="GED"/>
    <property type="match status" value="1"/>
</dbReference>
<dbReference type="InterPro" id="IPR020850">
    <property type="entry name" value="GED_dom"/>
</dbReference>
<sequence length="561" mass="64453">MTVDMITSKPNHLASPALLRKVDQLREKNVGQYFPLPQLVVVSDQSSGKSSLLESLTRIPFPRNLELCTYEDILKIEICGPNEDYLTVIDVLEIFRNPSKGITTKANIELVQNMMRGYIKHSRTIILAILPKRTLSVLTKPDLEKKRPLTLGYYVVRSRSTDDEHAFNLSKAESMFLNTPWNILPKYRLGAMALKARLTELLGQITRKEFPELLKDQLGPARQTEREQRLFLSNLARRFQDLVEAASSARYFSHKIFDKVEPRLIIYVANLTKIFSYDFVQKAHLRYFETGKSNEEADCELDKDVEDGLSDTSGRERAILLDINLDEYSVIDNIISKDNSVENPRNGITEWTEELYLQSRGVDLSTFGGTILCSAFKVQSDKWPSMTKTYVSHVIVVIHRFMVIALDTFCADSCVREEIWASILDEVLTRYKAALDQAMFLISLERDKRPYTVNHYFNNNLQIVRGNRKAAILKSKSRQEIKRGTHNNAQVCDNLVVDLEDVRSTTKNKSNIDQVKEEIHDILWSCYEVARKRFVKNVYQQAVDHCLLTGPRSLLVMLTEQ</sequence>
<gene>
    <name evidence="2" type="ORF">COCSADRAFT_343288</name>
</gene>
<protein>
    <recommendedName>
        <fullName evidence="1">GED domain-containing protein</fullName>
    </recommendedName>
</protein>
<dbReference type="PANTHER" id="PTHR11566">
    <property type="entry name" value="DYNAMIN"/>
    <property type="match status" value="1"/>
</dbReference>
<accession>M2SYA6</accession>
<dbReference type="GO" id="GO:0016559">
    <property type="term" value="P:peroxisome fission"/>
    <property type="evidence" value="ECO:0007669"/>
    <property type="project" value="TreeGrafter"/>
</dbReference>
<dbReference type="OrthoDB" id="415706at2759"/>
<dbReference type="GO" id="GO:0003924">
    <property type="term" value="F:GTPase activity"/>
    <property type="evidence" value="ECO:0007669"/>
    <property type="project" value="TreeGrafter"/>
</dbReference>
<dbReference type="GO" id="GO:0008017">
    <property type="term" value="F:microtubule binding"/>
    <property type="evidence" value="ECO:0007669"/>
    <property type="project" value="TreeGrafter"/>
</dbReference>
<dbReference type="Gene3D" id="3.40.50.300">
    <property type="entry name" value="P-loop containing nucleotide triphosphate hydrolases"/>
    <property type="match status" value="2"/>
</dbReference>
<dbReference type="KEGG" id="bsc:COCSADRAFT_343288"/>
<dbReference type="GeneID" id="19137595"/>
<evidence type="ECO:0000313" key="2">
    <source>
        <dbReference type="EMBL" id="EMD61792.1"/>
    </source>
</evidence>
<dbReference type="RefSeq" id="XP_007702193.1">
    <property type="nucleotide sequence ID" value="XM_007704003.1"/>
</dbReference>
<dbReference type="GO" id="GO:0016020">
    <property type="term" value="C:membrane"/>
    <property type="evidence" value="ECO:0007669"/>
    <property type="project" value="TreeGrafter"/>
</dbReference>
<dbReference type="GO" id="GO:0000266">
    <property type="term" value="P:mitochondrial fission"/>
    <property type="evidence" value="ECO:0007669"/>
    <property type="project" value="TreeGrafter"/>
</dbReference>
<dbReference type="PANTHER" id="PTHR11566:SF215">
    <property type="entry name" value="DYNAMIN GTPASE"/>
    <property type="match status" value="1"/>
</dbReference>
<dbReference type="SUPFAM" id="SSF52540">
    <property type="entry name" value="P-loop containing nucleoside triphosphate hydrolases"/>
    <property type="match status" value="1"/>
</dbReference>
<dbReference type="GO" id="GO:0048312">
    <property type="term" value="P:intracellular distribution of mitochondria"/>
    <property type="evidence" value="ECO:0007669"/>
    <property type="project" value="TreeGrafter"/>
</dbReference>
<dbReference type="InterPro" id="IPR022812">
    <property type="entry name" value="Dynamin"/>
</dbReference>
<dbReference type="GO" id="GO:0006897">
    <property type="term" value="P:endocytosis"/>
    <property type="evidence" value="ECO:0007669"/>
    <property type="project" value="TreeGrafter"/>
</dbReference>
<evidence type="ECO:0000313" key="3">
    <source>
        <dbReference type="Proteomes" id="UP000016934"/>
    </source>
</evidence>
<dbReference type="OMA" id="EIHDILW"/>
<feature type="domain" description="GED" evidence="1">
    <location>
        <begin position="516"/>
        <end position="561"/>
    </location>
</feature>
<name>M2SYA6_COCSN</name>
<dbReference type="GO" id="GO:0005874">
    <property type="term" value="C:microtubule"/>
    <property type="evidence" value="ECO:0007669"/>
    <property type="project" value="TreeGrafter"/>
</dbReference>
<dbReference type="Proteomes" id="UP000016934">
    <property type="component" value="Unassembled WGS sequence"/>
</dbReference>
<reference evidence="2 3" key="1">
    <citation type="journal article" date="2012" name="PLoS Pathog.">
        <title>Diverse lifestyles and strategies of plant pathogenesis encoded in the genomes of eighteen Dothideomycetes fungi.</title>
        <authorList>
            <person name="Ohm R.A."/>
            <person name="Feau N."/>
            <person name="Henrissat B."/>
            <person name="Schoch C.L."/>
            <person name="Horwitz B.A."/>
            <person name="Barry K.W."/>
            <person name="Condon B.J."/>
            <person name="Copeland A.C."/>
            <person name="Dhillon B."/>
            <person name="Glaser F."/>
            <person name="Hesse C.N."/>
            <person name="Kosti I."/>
            <person name="LaButti K."/>
            <person name="Lindquist E.A."/>
            <person name="Lucas S."/>
            <person name="Salamov A.A."/>
            <person name="Bradshaw R.E."/>
            <person name="Ciuffetti L."/>
            <person name="Hamelin R.C."/>
            <person name="Kema G.H.J."/>
            <person name="Lawrence C."/>
            <person name="Scott J.A."/>
            <person name="Spatafora J.W."/>
            <person name="Turgeon B.G."/>
            <person name="de Wit P.J.G.M."/>
            <person name="Zhong S."/>
            <person name="Goodwin S.B."/>
            <person name="Grigoriev I.V."/>
        </authorList>
    </citation>
    <scope>NUCLEOTIDE SEQUENCE [LARGE SCALE GENOMIC DNA]</scope>
    <source>
        <strain evidence="3">ND90Pr / ATCC 201652</strain>
    </source>
</reference>
<evidence type="ECO:0000259" key="1">
    <source>
        <dbReference type="PROSITE" id="PS51388"/>
    </source>
</evidence>
<keyword evidence="3" id="KW-1185">Reference proteome</keyword>
<dbReference type="InterPro" id="IPR027417">
    <property type="entry name" value="P-loop_NTPase"/>
</dbReference>
<dbReference type="AlphaFoldDB" id="M2SYA6"/>